<dbReference type="AlphaFoldDB" id="A0A238KNB7"/>
<dbReference type="Pfam" id="PF07729">
    <property type="entry name" value="FCD"/>
    <property type="match status" value="1"/>
</dbReference>
<name>A0A238KNB7_9RHOB</name>
<organism evidence="5 6">
    <name type="scientific">Pelagimonas varians</name>
    <dbReference type="NCBI Taxonomy" id="696760"/>
    <lineage>
        <taxon>Bacteria</taxon>
        <taxon>Pseudomonadati</taxon>
        <taxon>Pseudomonadota</taxon>
        <taxon>Alphaproteobacteria</taxon>
        <taxon>Rhodobacterales</taxon>
        <taxon>Roseobacteraceae</taxon>
        <taxon>Pelagimonas</taxon>
    </lineage>
</organism>
<protein>
    <submittedName>
        <fullName evidence="5">Transcriptional regulator NanR</fullName>
    </submittedName>
</protein>
<dbReference type="Proteomes" id="UP000220836">
    <property type="component" value="Unassembled WGS sequence"/>
</dbReference>
<evidence type="ECO:0000313" key="5">
    <source>
        <dbReference type="EMBL" id="SMX44117.1"/>
    </source>
</evidence>
<keyword evidence="1" id="KW-0805">Transcription regulation</keyword>
<dbReference type="InterPro" id="IPR036388">
    <property type="entry name" value="WH-like_DNA-bd_sf"/>
</dbReference>
<keyword evidence="2" id="KW-0238">DNA-binding</keyword>
<evidence type="ECO:0000313" key="6">
    <source>
        <dbReference type="Proteomes" id="UP000220836"/>
    </source>
</evidence>
<accession>A0A238KNB7</accession>
<dbReference type="GO" id="GO:0003677">
    <property type="term" value="F:DNA binding"/>
    <property type="evidence" value="ECO:0007669"/>
    <property type="project" value="UniProtKB-KW"/>
</dbReference>
<dbReference type="Pfam" id="PF00392">
    <property type="entry name" value="GntR"/>
    <property type="match status" value="1"/>
</dbReference>
<dbReference type="SMART" id="SM00345">
    <property type="entry name" value="HTH_GNTR"/>
    <property type="match status" value="1"/>
</dbReference>
<evidence type="ECO:0000256" key="3">
    <source>
        <dbReference type="ARBA" id="ARBA00023163"/>
    </source>
</evidence>
<dbReference type="PRINTS" id="PR00035">
    <property type="entry name" value="HTHGNTR"/>
</dbReference>
<dbReference type="PROSITE" id="PS50949">
    <property type="entry name" value="HTH_GNTR"/>
    <property type="match status" value="1"/>
</dbReference>
<dbReference type="SUPFAM" id="SSF46785">
    <property type="entry name" value="Winged helix' DNA-binding domain"/>
    <property type="match status" value="1"/>
</dbReference>
<dbReference type="RefSeq" id="WP_245910836.1">
    <property type="nucleotide sequence ID" value="NZ_CBDIHF020000003.1"/>
</dbReference>
<proteinExistence type="predicted"/>
<dbReference type="EMBL" id="FXYH01000010">
    <property type="protein sequence ID" value="SMX44117.1"/>
    <property type="molecule type" value="Genomic_DNA"/>
</dbReference>
<dbReference type="CDD" id="cd07377">
    <property type="entry name" value="WHTH_GntR"/>
    <property type="match status" value="1"/>
</dbReference>
<dbReference type="SUPFAM" id="SSF48008">
    <property type="entry name" value="GntR ligand-binding domain-like"/>
    <property type="match status" value="1"/>
</dbReference>
<dbReference type="Gene3D" id="1.10.10.10">
    <property type="entry name" value="Winged helix-like DNA-binding domain superfamily/Winged helix DNA-binding domain"/>
    <property type="match status" value="1"/>
</dbReference>
<sequence>MTYQNETPHDPVQPTVRDRHAVMHGEIRQRICLLEYPPGMRLSEAALAEEFGTSRTPIRRVLARLEDEGLVQSHHGVGTIVTDSDIAELAQVYRLRIELTELVGRLDPEPPNEKFMLRFDSLVQRSAKVIATGTPHDFTRFDMEVFQVLLELTSNIPLRQTMERLYFQTKRIWLKTAIEAQLDLDEEVRIFHQELEAIQLALRSGDLNAAAHIQRAHISMSFQRLQQQNI</sequence>
<evidence type="ECO:0000256" key="1">
    <source>
        <dbReference type="ARBA" id="ARBA00023015"/>
    </source>
</evidence>
<dbReference type="InterPro" id="IPR008920">
    <property type="entry name" value="TF_FadR/GntR_C"/>
</dbReference>
<dbReference type="InterPro" id="IPR036390">
    <property type="entry name" value="WH_DNA-bd_sf"/>
</dbReference>
<dbReference type="Gene3D" id="1.20.120.530">
    <property type="entry name" value="GntR ligand-binding domain-like"/>
    <property type="match status" value="1"/>
</dbReference>
<gene>
    <name evidence="5" type="ORF">PEV8663_02790</name>
</gene>
<keyword evidence="3" id="KW-0804">Transcription</keyword>
<dbReference type="InterPro" id="IPR011711">
    <property type="entry name" value="GntR_C"/>
</dbReference>
<dbReference type="GO" id="GO:0003700">
    <property type="term" value="F:DNA-binding transcription factor activity"/>
    <property type="evidence" value="ECO:0007669"/>
    <property type="project" value="InterPro"/>
</dbReference>
<dbReference type="PANTHER" id="PTHR43537">
    <property type="entry name" value="TRANSCRIPTIONAL REGULATOR, GNTR FAMILY"/>
    <property type="match status" value="1"/>
</dbReference>
<dbReference type="InterPro" id="IPR000524">
    <property type="entry name" value="Tscrpt_reg_HTH_GntR"/>
</dbReference>
<feature type="domain" description="HTH gntR-type" evidence="4">
    <location>
        <begin position="17"/>
        <end position="84"/>
    </location>
</feature>
<keyword evidence="6" id="KW-1185">Reference proteome</keyword>
<evidence type="ECO:0000259" key="4">
    <source>
        <dbReference type="PROSITE" id="PS50949"/>
    </source>
</evidence>
<dbReference type="PANTHER" id="PTHR43537:SF45">
    <property type="entry name" value="GNTR FAMILY REGULATORY PROTEIN"/>
    <property type="match status" value="1"/>
</dbReference>
<reference evidence="5 6" key="1">
    <citation type="submission" date="2017-05" db="EMBL/GenBank/DDBJ databases">
        <authorList>
            <person name="Song R."/>
            <person name="Chenine A.L."/>
            <person name="Ruprecht R.M."/>
        </authorList>
    </citation>
    <scope>NUCLEOTIDE SEQUENCE [LARGE SCALE GENOMIC DNA]</scope>
    <source>
        <strain evidence="5 6">CECT 8663</strain>
    </source>
</reference>
<evidence type="ECO:0000256" key="2">
    <source>
        <dbReference type="ARBA" id="ARBA00023125"/>
    </source>
</evidence>